<keyword evidence="3" id="KW-1185">Reference proteome</keyword>
<proteinExistence type="predicted"/>
<gene>
    <name evidence="2" type="ORF">FXN63_01535</name>
</gene>
<feature type="chain" id="PRO_5022735192" description="DUF1795 domain-containing protein" evidence="1">
    <location>
        <begin position="29"/>
        <end position="186"/>
    </location>
</feature>
<evidence type="ECO:0000313" key="2">
    <source>
        <dbReference type="EMBL" id="QEI04666.1"/>
    </source>
</evidence>
<dbReference type="Proteomes" id="UP000325161">
    <property type="component" value="Chromosome"/>
</dbReference>
<evidence type="ECO:0008006" key="4">
    <source>
        <dbReference type="Google" id="ProtNLM"/>
    </source>
</evidence>
<accession>A0A5C0ASP4</accession>
<sequence length="186" mass="19263">MIFRKSLNVLGTVCLVAALGGTANTAMAADAPAAASASPAAATQDFSLLDGKLPFKLQGYEKRDMPSGAPGAMYYSAHKRFVIVNEESIPPGAPEGTSYDFVEAGKRITEQLKAASPAYKVVGENTENVSGLTVHHIEATSAMGGEDVLQATLMATANKKFAVIQVISDARDPAGHAAAVNNILGK</sequence>
<keyword evidence="1" id="KW-0732">Signal</keyword>
<dbReference type="EMBL" id="CP043046">
    <property type="protein sequence ID" value="QEI04666.1"/>
    <property type="molecule type" value="Genomic_DNA"/>
</dbReference>
<reference evidence="2 3" key="1">
    <citation type="submission" date="2019-08" db="EMBL/GenBank/DDBJ databases">
        <title>Amphibian skin-associated Pigmentiphaga: genome sequence and occurrence across geography and hosts.</title>
        <authorList>
            <person name="Bletz M.C."/>
            <person name="Bunk B."/>
            <person name="Sproeer C."/>
            <person name="Biwer P."/>
            <person name="Reiter S."/>
            <person name="Rabemananjara F.C.E."/>
            <person name="Schulz S."/>
            <person name="Overmann J."/>
            <person name="Vences M."/>
        </authorList>
    </citation>
    <scope>NUCLEOTIDE SEQUENCE [LARGE SCALE GENOMIC DNA]</scope>
    <source>
        <strain evidence="2 3">Mada1488</strain>
    </source>
</reference>
<protein>
    <recommendedName>
        <fullName evidence="4">DUF1795 domain-containing protein</fullName>
    </recommendedName>
</protein>
<organism evidence="2 3">
    <name type="scientific">Pigmentiphaga aceris</name>
    <dbReference type="NCBI Taxonomy" id="1940612"/>
    <lineage>
        <taxon>Bacteria</taxon>
        <taxon>Pseudomonadati</taxon>
        <taxon>Pseudomonadota</taxon>
        <taxon>Betaproteobacteria</taxon>
        <taxon>Burkholderiales</taxon>
        <taxon>Alcaligenaceae</taxon>
        <taxon>Pigmentiphaga</taxon>
    </lineage>
</organism>
<feature type="signal peptide" evidence="1">
    <location>
        <begin position="1"/>
        <end position="28"/>
    </location>
</feature>
<dbReference type="KEGG" id="pacr:FXN63_01535"/>
<name>A0A5C0ASP4_9BURK</name>
<dbReference type="OrthoDB" id="7026399at2"/>
<evidence type="ECO:0000256" key="1">
    <source>
        <dbReference type="SAM" id="SignalP"/>
    </source>
</evidence>
<dbReference type="AlphaFoldDB" id="A0A5C0ASP4"/>
<evidence type="ECO:0000313" key="3">
    <source>
        <dbReference type="Proteomes" id="UP000325161"/>
    </source>
</evidence>
<dbReference type="RefSeq" id="WP_148812189.1">
    <property type="nucleotide sequence ID" value="NZ_CP043046.1"/>
</dbReference>